<gene>
    <name evidence="2" type="ORF">HRQ91_06825</name>
</gene>
<proteinExistence type="predicted"/>
<dbReference type="EMBL" id="CP054142">
    <property type="protein sequence ID" value="QTQ14189.1"/>
    <property type="molecule type" value="Genomic_DNA"/>
</dbReference>
<keyword evidence="1" id="KW-0472">Membrane</keyword>
<dbReference type="RefSeq" id="WP_210118868.1">
    <property type="nucleotide sequence ID" value="NZ_CP054142.1"/>
</dbReference>
<evidence type="ECO:0000313" key="3">
    <source>
        <dbReference type="Proteomes" id="UP000671908"/>
    </source>
</evidence>
<feature type="transmembrane region" description="Helical" evidence="1">
    <location>
        <begin position="20"/>
        <end position="42"/>
    </location>
</feature>
<accession>A0A975IFC1</accession>
<dbReference type="Proteomes" id="UP000671908">
    <property type="component" value="Chromosome"/>
</dbReference>
<organism evidence="2 3">
    <name type="scientific">Treponema parvum</name>
    <dbReference type="NCBI Taxonomy" id="138851"/>
    <lineage>
        <taxon>Bacteria</taxon>
        <taxon>Pseudomonadati</taxon>
        <taxon>Spirochaetota</taxon>
        <taxon>Spirochaetia</taxon>
        <taxon>Spirochaetales</taxon>
        <taxon>Treponemataceae</taxon>
        <taxon>Treponema</taxon>
    </lineage>
</organism>
<evidence type="ECO:0000256" key="1">
    <source>
        <dbReference type="SAM" id="Phobius"/>
    </source>
</evidence>
<evidence type="ECO:0000313" key="2">
    <source>
        <dbReference type="EMBL" id="QTQ14189.1"/>
    </source>
</evidence>
<protein>
    <recommendedName>
        <fullName evidence="4">PilZ domain-containing protein</fullName>
    </recommendedName>
</protein>
<keyword evidence="1" id="KW-1133">Transmembrane helix</keyword>
<evidence type="ECO:0008006" key="4">
    <source>
        <dbReference type="Google" id="ProtNLM"/>
    </source>
</evidence>
<dbReference type="KEGG" id="tpav:HRQ91_06825"/>
<name>A0A975IFC1_9SPIR</name>
<reference evidence="2 3" key="1">
    <citation type="journal article" date="2021" name="Microbiol. Resour. Announc.">
        <title>Complete Genome Sequences of Three Human Oral Treponema parvum Isolates.</title>
        <authorList>
            <person name="Zeng H."/>
            <person name="Watt R.M."/>
        </authorList>
    </citation>
    <scope>NUCLEOTIDE SEQUENCE [LARGE SCALE GENOMIC DNA]</scope>
    <source>
        <strain evidence="2 3">ATCC 700770</strain>
    </source>
</reference>
<sequence length="368" mass="42247">MNNWAAVPGSPLLARQNVTQWAGVIFLGLAVIGLLLLLAVLLRILKSHSSPEWASKQQNTPTKLKNVNAVVLKYGLSKDEKNLLWDICRVQSAPNIEYLIHSPEKLTDLFKKHYSYLKEKKAGEKEIALLYILIYKLEQAYVISREIKSSKNIPDGVDFVYIDDYKRKFLLKLINHDKDALYIQVPLLFKDQKLRPKELQKIKIMFMLQGNAQYEMHARIIRYQTTTDGTFQMLLTHSSDLTRLTRRGTKRLSFNRDCYFSSVKVEAKNNGKSGEILYVPDEKRFQGFLTNISSEGCAMTTSVSVKKDQYIGLEIGEINSFKIEGVIGLVRDVEKAPDRAVFTLHIKFIKIALKDQNRISAYIYNFNT</sequence>
<dbReference type="AlphaFoldDB" id="A0A975IFC1"/>
<keyword evidence="3" id="KW-1185">Reference proteome</keyword>
<keyword evidence="1" id="KW-0812">Transmembrane</keyword>